<dbReference type="AlphaFoldDB" id="A0A6B0U1Q1"/>
<proteinExistence type="predicted"/>
<sequence>MACFLFLSFCTYGGRGNGDQQIFERSSGRRNFPHFCFFPCLIRYGGRHKFRFRETYFGLPEGGRFIQD</sequence>
<reference evidence="1" key="1">
    <citation type="submission" date="2019-12" db="EMBL/GenBank/DDBJ databases">
        <title>An insight into the sialome of adult female Ixodes ricinus ticks feeding for 6 days.</title>
        <authorList>
            <person name="Perner J."/>
            <person name="Ribeiro J.M.C."/>
        </authorList>
    </citation>
    <scope>NUCLEOTIDE SEQUENCE</scope>
    <source>
        <strain evidence="1">Semi-engorged</strain>
        <tissue evidence="1">Salivary glands</tissue>
    </source>
</reference>
<protein>
    <submittedName>
        <fullName evidence="1">Putative secreted protein</fullName>
    </submittedName>
</protein>
<accession>A0A6B0U1Q1</accession>
<name>A0A6B0U1Q1_IXORI</name>
<evidence type="ECO:0000313" key="1">
    <source>
        <dbReference type="EMBL" id="MXU82365.1"/>
    </source>
</evidence>
<dbReference type="EMBL" id="GIFC01000282">
    <property type="protein sequence ID" value="MXU82365.1"/>
    <property type="molecule type" value="Transcribed_RNA"/>
</dbReference>
<organism evidence="1">
    <name type="scientific">Ixodes ricinus</name>
    <name type="common">Common tick</name>
    <name type="synonym">Acarus ricinus</name>
    <dbReference type="NCBI Taxonomy" id="34613"/>
    <lineage>
        <taxon>Eukaryota</taxon>
        <taxon>Metazoa</taxon>
        <taxon>Ecdysozoa</taxon>
        <taxon>Arthropoda</taxon>
        <taxon>Chelicerata</taxon>
        <taxon>Arachnida</taxon>
        <taxon>Acari</taxon>
        <taxon>Parasitiformes</taxon>
        <taxon>Ixodida</taxon>
        <taxon>Ixodoidea</taxon>
        <taxon>Ixodidae</taxon>
        <taxon>Ixodinae</taxon>
        <taxon>Ixodes</taxon>
    </lineage>
</organism>